<dbReference type="Proteomes" id="UP001163152">
    <property type="component" value="Chromosome"/>
</dbReference>
<proteinExistence type="predicted"/>
<name>A0A9E8ZCF6_9CYAN</name>
<dbReference type="AlphaFoldDB" id="A0A9E8ZCF6"/>
<accession>A0A9E8ZCF6</accession>
<organism evidence="1 2">
    <name type="scientific">Thermocoleostomius sinensis A174</name>
    <dbReference type="NCBI Taxonomy" id="2016057"/>
    <lineage>
        <taxon>Bacteria</taxon>
        <taxon>Bacillati</taxon>
        <taxon>Cyanobacteriota</taxon>
        <taxon>Cyanophyceae</taxon>
        <taxon>Oculatellales</taxon>
        <taxon>Oculatellaceae</taxon>
        <taxon>Thermocoleostomius</taxon>
    </lineage>
</organism>
<protein>
    <submittedName>
        <fullName evidence="1">Uncharacterized protein</fullName>
    </submittedName>
</protein>
<keyword evidence="2" id="KW-1185">Reference proteome</keyword>
<reference evidence="1" key="1">
    <citation type="submission" date="2022-12" db="EMBL/GenBank/DDBJ databases">
        <title>Polyphasic identification of a Novel Hot-Spring Cyanobacterium Ocullathermofonsia sinensis gen nov. sp. nov. and Genomic Insights on its Adaptations to the Thermal Habitat.</title>
        <authorList>
            <person name="Daroch M."/>
            <person name="Tang J."/>
            <person name="Jiang Y."/>
        </authorList>
    </citation>
    <scope>NUCLEOTIDE SEQUENCE</scope>
    <source>
        <strain evidence="1">PKUAC-SCTA174</strain>
    </source>
</reference>
<dbReference type="RefSeq" id="WP_268609135.1">
    <property type="nucleotide sequence ID" value="NZ_CP113797.1"/>
</dbReference>
<dbReference type="EMBL" id="CP113797">
    <property type="protein sequence ID" value="WAL59339.1"/>
    <property type="molecule type" value="Genomic_DNA"/>
</dbReference>
<sequence>MLVVLLDNQLCSPHQVCQTCLMADQNGQPRWHQGQLRCGRALRKLTDDMPEQFECQMGFRIAHIE</sequence>
<dbReference type="KEGG" id="tsin:OXH18_19510"/>
<gene>
    <name evidence="1" type="ORF">OXH18_19510</name>
</gene>
<evidence type="ECO:0000313" key="2">
    <source>
        <dbReference type="Proteomes" id="UP001163152"/>
    </source>
</evidence>
<evidence type="ECO:0000313" key="1">
    <source>
        <dbReference type="EMBL" id="WAL59339.1"/>
    </source>
</evidence>